<protein>
    <submittedName>
        <fullName evidence="1">Uncharacterized protein</fullName>
    </submittedName>
</protein>
<dbReference type="PROSITE" id="PS51257">
    <property type="entry name" value="PROKAR_LIPOPROTEIN"/>
    <property type="match status" value="1"/>
</dbReference>
<comment type="caution">
    <text evidence="1">The sequence shown here is derived from an EMBL/GenBank/DDBJ whole genome shotgun (WGS) entry which is preliminary data.</text>
</comment>
<dbReference type="EMBL" id="JACXVP010000003">
    <property type="protein sequence ID" value="KAG5616223.1"/>
    <property type="molecule type" value="Genomic_DNA"/>
</dbReference>
<gene>
    <name evidence="1" type="ORF">H5410_016047</name>
</gene>
<dbReference type="AlphaFoldDB" id="A0A9J5ZWF1"/>
<evidence type="ECO:0000313" key="1">
    <source>
        <dbReference type="EMBL" id="KAG5616223.1"/>
    </source>
</evidence>
<sequence length="67" mass="6948">MKNARGSGGSYIGSSCAAIMAATATGRPPFETVQPVPPPQTTTYATFFNSNTINPKQSALINSKSIV</sequence>
<proteinExistence type="predicted"/>
<reference evidence="1 2" key="1">
    <citation type="submission" date="2020-09" db="EMBL/GenBank/DDBJ databases">
        <title>De no assembly of potato wild relative species, Solanum commersonii.</title>
        <authorList>
            <person name="Cho K."/>
        </authorList>
    </citation>
    <scope>NUCLEOTIDE SEQUENCE [LARGE SCALE GENOMIC DNA]</scope>
    <source>
        <strain evidence="1">LZ3.2</strain>
        <tissue evidence="1">Leaf</tissue>
    </source>
</reference>
<dbReference type="Proteomes" id="UP000824120">
    <property type="component" value="Chromosome 3"/>
</dbReference>
<organism evidence="1 2">
    <name type="scientific">Solanum commersonii</name>
    <name type="common">Commerson's wild potato</name>
    <name type="synonym">Commerson's nightshade</name>
    <dbReference type="NCBI Taxonomy" id="4109"/>
    <lineage>
        <taxon>Eukaryota</taxon>
        <taxon>Viridiplantae</taxon>
        <taxon>Streptophyta</taxon>
        <taxon>Embryophyta</taxon>
        <taxon>Tracheophyta</taxon>
        <taxon>Spermatophyta</taxon>
        <taxon>Magnoliopsida</taxon>
        <taxon>eudicotyledons</taxon>
        <taxon>Gunneridae</taxon>
        <taxon>Pentapetalae</taxon>
        <taxon>asterids</taxon>
        <taxon>lamiids</taxon>
        <taxon>Solanales</taxon>
        <taxon>Solanaceae</taxon>
        <taxon>Solanoideae</taxon>
        <taxon>Solaneae</taxon>
        <taxon>Solanum</taxon>
    </lineage>
</organism>
<evidence type="ECO:0000313" key="2">
    <source>
        <dbReference type="Proteomes" id="UP000824120"/>
    </source>
</evidence>
<keyword evidence="2" id="KW-1185">Reference proteome</keyword>
<name>A0A9J5ZWF1_SOLCO</name>
<accession>A0A9J5ZWF1</accession>